<dbReference type="AlphaFoldDB" id="A0A8H6MAW0"/>
<accession>A0A8H6MAW0</accession>
<dbReference type="InterPro" id="IPR016849">
    <property type="entry name" value="Rtt109"/>
</dbReference>
<dbReference type="OrthoDB" id="3361892at2759"/>
<dbReference type="InterPro" id="IPR051236">
    <property type="entry name" value="HAT_RTT109-like"/>
</dbReference>
<name>A0A8H6MAW0_9AGAR</name>
<protein>
    <recommendedName>
        <fullName evidence="2">histone acetyltransferase</fullName>
        <ecNumber evidence="2">2.3.1.48</ecNumber>
    </recommendedName>
</protein>
<comment type="caution">
    <text evidence="11">The sequence shown here is derived from an EMBL/GenBank/DDBJ whole genome shotgun (WGS) entry which is preliminary data.</text>
</comment>
<evidence type="ECO:0000256" key="3">
    <source>
        <dbReference type="ARBA" id="ARBA00022679"/>
    </source>
</evidence>
<sequence>MGPSISLRDRLLAALSTLPGVREFHVHVLVSAPRKNSSLYPYARPRPKAYLQDILILCSEQENPDAPRILVTAIAVNVYHIPATSSAVVYVSKVDSTGQGTGKAPTTTLVRALLSYYADPVSRPVEADHVWIQLFARAQGQYLFPNSADFSGKQPLTDAKLCSWWKRVLTQVAGEAADKTHARAFYILPGYSQPEAEDLLRIASASAAPLLNETPWTYGHPFSQQGIRSPCPQEENDSNLGTYIPWFDDDPKSRFLDEIAFIVATTEGIIASPVKKRPKLCSEGSSASRKQSDADKSTRSAKEERPMGELTKVSPDEFWERMSFRQECVAGAVTGFFTLVFSPASTTESDRKQARSKSPGQVGSQLVKRVMTSLLTGVEFSTREKAIRSTETVESAIKGLCEGMGSAPAAAAAAVVKDSEREASPGSGSLLVPPSTPPRNKVALPEISPNAFPDPVASLDTYHSYIYGSVAVSKPVADEVARPAGPAAAAVTVLTARRKKKRTD</sequence>
<keyword evidence="7" id="KW-0804">Transcription</keyword>
<dbReference type="PANTHER" id="PTHR31571">
    <property type="entry name" value="ALTERED INHERITANCE OF MITOCHONDRIA PROTEIN 6"/>
    <property type="match status" value="1"/>
</dbReference>
<dbReference type="GO" id="GO:0006355">
    <property type="term" value="P:regulation of DNA-templated transcription"/>
    <property type="evidence" value="ECO:0007669"/>
    <property type="project" value="InterPro"/>
</dbReference>
<evidence type="ECO:0000256" key="5">
    <source>
        <dbReference type="ARBA" id="ARBA00022990"/>
    </source>
</evidence>
<evidence type="ECO:0000256" key="9">
    <source>
        <dbReference type="ARBA" id="ARBA00048940"/>
    </source>
</evidence>
<evidence type="ECO:0000256" key="7">
    <source>
        <dbReference type="ARBA" id="ARBA00023163"/>
    </source>
</evidence>
<evidence type="ECO:0000256" key="10">
    <source>
        <dbReference type="SAM" id="MobiDB-lite"/>
    </source>
</evidence>
<comment type="catalytic activity">
    <reaction evidence="9">
        <text>L-lysyl-[histone] + acetyl-CoA = N(6)-acetyl-L-lysyl-[histone] + CoA + H(+)</text>
        <dbReference type="Rhea" id="RHEA:21992"/>
        <dbReference type="Rhea" id="RHEA-COMP:9845"/>
        <dbReference type="Rhea" id="RHEA-COMP:11338"/>
        <dbReference type="ChEBI" id="CHEBI:15378"/>
        <dbReference type="ChEBI" id="CHEBI:29969"/>
        <dbReference type="ChEBI" id="CHEBI:57287"/>
        <dbReference type="ChEBI" id="CHEBI:57288"/>
        <dbReference type="ChEBI" id="CHEBI:61930"/>
        <dbReference type="EC" id="2.3.1.48"/>
    </reaction>
    <physiologicalReaction direction="left-to-right" evidence="9">
        <dbReference type="Rhea" id="RHEA:21993"/>
    </physiologicalReaction>
</comment>
<feature type="region of interest" description="Disordered" evidence="10">
    <location>
        <begin position="279"/>
        <end position="309"/>
    </location>
</feature>
<evidence type="ECO:0000256" key="8">
    <source>
        <dbReference type="ARBA" id="ARBA00023242"/>
    </source>
</evidence>
<feature type="compositionally biased region" description="Basic and acidic residues" evidence="10">
    <location>
        <begin position="290"/>
        <end position="307"/>
    </location>
</feature>
<dbReference type="GO" id="GO:0006974">
    <property type="term" value="P:DNA damage response"/>
    <property type="evidence" value="ECO:0007669"/>
    <property type="project" value="UniProtKB-KW"/>
</dbReference>
<dbReference type="Proteomes" id="UP000521943">
    <property type="component" value="Unassembled WGS sequence"/>
</dbReference>
<keyword evidence="3" id="KW-0808">Transferase</keyword>
<evidence type="ECO:0000313" key="11">
    <source>
        <dbReference type="EMBL" id="KAF6757457.1"/>
    </source>
</evidence>
<evidence type="ECO:0000256" key="6">
    <source>
        <dbReference type="ARBA" id="ARBA00023015"/>
    </source>
</evidence>
<dbReference type="InterPro" id="IPR013178">
    <property type="entry name" value="Histone_AcTrfase_Rtt109/CBP"/>
</dbReference>
<evidence type="ECO:0000313" key="12">
    <source>
        <dbReference type="Proteomes" id="UP000521943"/>
    </source>
</evidence>
<keyword evidence="8" id="KW-0539">Nucleus</keyword>
<dbReference type="EMBL" id="JACGCI010000022">
    <property type="protein sequence ID" value="KAF6757457.1"/>
    <property type="molecule type" value="Genomic_DNA"/>
</dbReference>
<proteinExistence type="predicted"/>
<dbReference type="SMART" id="SM01250">
    <property type="entry name" value="KAT11"/>
    <property type="match status" value="1"/>
</dbReference>
<keyword evidence="5" id="KW-0007">Acetylation</keyword>
<keyword evidence="4" id="KW-0227">DNA damage</keyword>
<keyword evidence="12" id="KW-1185">Reference proteome</keyword>
<dbReference type="GO" id="GO:0032931">
    <property type="term" value="F:histone H3K56 acetyltransferase activity"/>
    <property type="evidence" value="ECO:0007669"/>
    <property type="project" value="TreeGrafter"/>
</dbReference>
<comment type="subcellular location">
    <subcellularLocation>
        <location evidence="1">Nucleus</location>
    </subcellularLocation>
</comment>
<dbReference type="PANTHER" id="PTHR31571:SF2">
    <property type="entry name" value="HISTONE ACETYLTRANSFERASE RTT109"/>
    <property type="match status" value="1"/>
</dbReference>
<organism evidence="11 12">
    <name type="scientific">Ephemerocybe angulata</name>
    <dbReference type="NCBI Taxonomy" id="980116"/>
    <lineage>
        <taxon>Eukaryota</taxon>
        <taxon>Fungi</taxon>
        <taxon>Dikarya</taxon>
        <taxon>Basidiomycota</taxon>
        <taxon>Agaricomycotina</taxon>
        <taxon>Agaricomycetes</taxon>
        <taxon>Agaricomycetidae</taxon>
        <taxon>Agaricales</taxon>
        <taxon>Agaricineae</taxon>
        <taxon>Psathyrellaceae</taxon>
        <taxon>Ephemerocybe</taxon>
    </lineage>
</organism>
<evidence type="ECO:0000256" key="1">
    <source>
        <dbReference type="ARBA" id="ARBA00004123"/>
    </source>
</evidence>
<dbReference type="EC" id="2.3.1.48" evidence="2"/>
<dbReference type="Pfam" id="PF08214">
    <property type="entry name" value="HAT_KAT11"/>
    <property type="match status" value="1"/>
</dbReference>
<evidence type="ECO:0000256" key="2">
    <source>
        <dbReference type="ARBA" id="ARBA00013184"/>
    </source>
</evidence>
<keyword evidence="6" id="KW-0805">Transcription regulation</keyword>
<dbReference type="GO" id="GO:0005634">
    <property type="term" value="C:nucleus"/>
    <property type="evidence" value="ECO:0007669"/>
    <property type="project" value="UniProtKB-SubCell"/>
</dbReference>
<gene>
    <name evidence="11" type="ORF">DFP72DRAFT_891207</name>
</gene>
<reference evidence="11 12" key="1">
    <citation type="submission" date="2020-07" db="EMBL/GenBank/DDBJ databases">
        <title>Comparative genomics of pyrophilous fungi reveals a link between fire events and developmental genes.</title>
        <authorList>
            <consortium name="DOE Joint Genome Institute"/>
            <person name="Steindorff A.S."/>
            <person name="Carver A."/>
            <person name="Calhoun S."/>
            <person name="Stillman K."/>
            <person name="Liu H."/>
            <person name="Lipzen A."/>
            <person name="Pangilinan J."/>
            <person name="Labutti K."/>
            <person name="Bruns T.D."/>
            <person name="Grigoriev I.V."/>
        </authorList>
    </citation>
    <scope>NUCLEOTIDE SEQUENCE [LARGE SCALE GENOMIC DNA]</scope>
    <source>
        <strain evidence="11 12">CBS 144469</strain>
    </source>
</reference>
<dbReference type="PROSITE" id="PS51728">
    <property type="entry name" value="RTT109_HAT"/>
    <property type="match status" value="1"/>
</dbReference>
<evidence type="ECO:0000256" key="4">
    <source>
        <dbReference type="ARBA" id="ARBA00022763"/>
    </source>
</evidence>